<dbReference type="Proteomes" id="UP001381693">
    <property type="component" value="Unassembled WGS sequence"/>
</dbReference>
<sequence>MSMGRNLRAARCLDFTDKDDDDGLYQPSDSDSEGAKKKGTYSLRTCSKYKCMDCFPPPKSSSRKQFCTQTVLCVPSGLFSARSLAAIHQLSI</sequence>
<evidence type="ECO:0000256" key="1">
    <source>
        <dbReference type="SAM" id="MobiDB-lite"/>
    </source>
</evidence>
<comment type="caution">
    <text evidence="2">The sequence shown here is derived from an EMBL/GenBank/DDBJ whole genome shotgun (WGS) entry which is preliminary data.</text>
</comment>
<feature type="region of interest" description="Disordered" evidence="1">
    <location>
        <begin position="16"/>
        <end position="37"/>
    </location>
</feature>
<keyword evidence="3" id="KW-1185">Reference proteome</keyword>
<name>A0AAN9A5R7_HALRR</name>
<protein>
    <submittedName>
        <fullName evidence="2">Uncharacterized protein</fullName>
    </submittedName>
</protein>
<evidence type="ECO:0000313" key="2">
    <source>
        <dbReference type="EMBL" id="KAK7073345.1"/>
    </source>
</evidence>
<proteinExistence type="predicted"/>
<dbReference type="AlphaFoldDB" id="A0AAN9A5R7"/>
<dbReference type="EMBL" id="JAXCGZ010013217">
    <property type="protein sequence ID" value="KAK7073345.1"/>
    <property type="molecule type" value="Genomic_DNA"/>
</dbReference>
<gene>
    <name evidence="2" type="ORF">SK128_014294</name>
</gene>
<feature type="non-terminal residue" evidence="2">
    <location>
        <position position="92"/>
    </location>
</feature>
<reference evidence="2 3" key="1">
    <citation type="submission" date="2023-11" db="EMBL/GenBank/DDBJ databases">
        <title>Halocaridina rubra genome assembly.</title>
        <authorList>
            <person name="Smith C."/>
        </authorList>
    </citation>
    <scope>NUCLEOTIDE SEQUENCE [LARGE SCALE GENOMIC DNA]</scope>
    <source>
        <strain evidence="2">EP-1</strain>
        <tissue evidence="2">Whole</tissue>
    </source>
</reference>
<organism evidence="2 3">
    <name type="scientific">Halocaridina rubra</name>
    <name type="common">Hawaiian red shrimp</name>
    <dbReference type="NCBI Taxonomy" id="373956"/>
    <lineage>
        <taxon>Eukaryota</taxon>
        <taxon>Metazoa</taxon>
        <taxon>Ecdysozoa</taxon>
        <taxon>Arthropoda</taxon>
        <taxon>Crustacea</taxon>
        <taxon>Multicrustacea</taxon>
        <taxon>Malacostraca</taxon>
        <taxon>Eumalacostraca</taxon>
        <taxon>Eucarida</taxon>
        <taxon>Decapoda</taxon>
        <taxon>Pleocyemata</taxon>
        <taxon>Caridea</taxon>
        <taxon>Atyoidea</taxon>
        <taxon>Atyidae</taxon>
        <taxon>Halocaridina</taxon>
    </lineage>
</organism>
<evidence type="ECO:0000313" key="3">
    <source>
        <dbReference type="Proteomes" id="UP001381693"/>
    </source>
</evidence>
<accession>A0AAN9A5R7</accession>